<name>A0ABZ1JDL9_9ACTN</name>
<dbReference type="Proteomes" id="UP001432166">
    <property type="component" value="Chromosome"/>
</dbReference>
<dbReference type="InterPro" id="IPR023213">
    <property type="entry name" value="CAT-like_dom_sf"/>
</dbReference>
<dbReference type="Pfam" id="PF00668">
    <property type="entry name" value="Condensation"/>
    <property type="match status" value="1"/>
</dbReference>
<dbReference type="Gene3D" id="3.30.559.30">
    <property type="entry name" value="Nonribosomal peptide synthetase, condensation domain"/>
    <property type="match status" value="1"/>
</dbReference>
<gene>
    <name evidence="3" type="ORF">OG288_08655</name>
</gene>
<reference evidence="3" key="1">
    <citation type="submission" date="2022-10" db="EMBL/GenBank/DDBJ databases">
        <title>The complete genomes of actinobacterial strains from the NBC collection.</title>
        <authorList>
            <person name="Joergensen T.S."/>
            <person name="Alvarez Arevalo M."/>
            <person name="Sterndorff E.B."/>
            <person name="Faurdal D."/>
            <person name="Vuksanovic O."/>
            <person name="Mourched A.-S."/>
            <person name="Charusanti P."/>
            <person name="Shaw S."/>
            <person name="Blin K."/>
            <person name="Weber T."/>
        </authorList>
    </citation>
    <scope>NUCLEOTIDE SEQUENCE</scope>
    <source>
        <strain evidence="3">NBC_00189</strain>
    </source>
</reference>
<feature type="compositionally biased region" description="Low complexity" evidence="1">
    <location>
        <begin position="467"/>
        <end position="486"/>
    </location>
</feature>
<feature type="domain" description="Condensation" evidence="2">
    <location>
        <begin position="38"/>
        <end position="466"/>
    </location>
</feature>
<dbReference type="PANTHER" id="PTHR45527">
    <property type="entry name" value="NONRIBOSOMAL PEPTIDE SYNTHETASE"/>
    <property type="match status" value="1"/>
</dbReference>
<dbReference type="InterPro" id="IPR001242">
    <property type="entry name" value="Condensation_dom"/>
</dbReference>
<sequence length="493" mass="52462">MTAGVPAGSAARLATLTPEQRDLLRARLRDRALRTPTRLTPGQERLWRAHRTAAGRPVDVVCQAVRLTGAPVDLDLLAERVQGFVHAHEALRTTFTIEKDGFRQDGSQEDSFWEDGGAVRPVVHEDLPPRLVRTRCPGGPEQAHALARELAYEPFDLAEGPLLRVVLAEGASEEEAWLLVVVHNLVFDAWSFELLLDELARDPAAPAPATRPFGRFALEQAESTAGPRGREAARFWAAELADAPPPLATDRARGLTSPGTGGRVDLTLSGTVARGVAEAARGSAATAYAGWAAVAWATLAEFSGVPDVLLGTFTANRDGPDAQQTVGYLLNVLPLRLRDPGDGTWGARIRAAHTASTRGLRYASYPAELIAAERRLPGLHPLFDVAFVFDSPTEGSRTMPSSVVPARSAVVSPYDVDKGVARYGLTLSVHPAPEGASGWIEYDTGLYDRSTVERLADRFTALAAQASGAAGQVSGTAERASGAAGRASREAGQ</sequence>
<dbReference type="EMBL" id="CP108133">
    <property type="protein sequence ID" value="WTP48352.1"/>
    <property type="molecule type" value="Genomic_DNA"/>
</dbReference>
<protein>
    <submittedName>
        <fullName evidence="3">Condensation domain-containing protein</fullName>
    </submittedName>
</protein>
<evidence type="ECO:0000259" key="2">
    <source>
        <dbReference type="Pfam" id="PF00668"/>
    </source>
</evidence>
<organism evidence="3 4">
    <name type="scientific">Streptomyces tauricus</name>
    <dbReference type="NCBI Taxonomy" id="68274"/>
    <lineage>
        <taxon>Bacteria</taxon>
        <taxon>Bacillati</taxon>
        <taxon>Actinomycetota</taxon>
        <taxon>Actinomycetes</taxon>
        <taxon>Kitasatosporales</taxon>
        <taxon>Streptomycetaceae</taxon>
        <taxon>Streptomyces</taxon>
        <taxon>Streptomyces aurantiacus group</taxon>
    </lineage>
</organism>
<keyword evidence="4" id="KW-1185">Reference proteome</keyword>
<dbReference type="SUPFAM" id="SSF52777">
    <property type="entry name" value="CoA-dependent acyltransferases"/>
    <property type="match status" value="2"/>
</dbReference>
<feature type="region of interest" description="Disordered" evidence="1">
    <location>
        <begin position="467"/>
        <end position="493"/>
    </location>
</feature>
<evidence type="ECO:0000313" key="4">
    <source>
        <dbReference type="Proteomes" id="UP001432166"/>
    </source>
</evidence>
<dbReference type="Gene3D" id="3.30.559.10">
    <property type="entry name" value="Chloramphenicol acetyltransferase-like domain"/>
    <property type="match status" value="1"/>
</dbReference>
<proteinExistence type="predicted"/>
<evidence type="ECO:0000256" key="1">
    <source>
        <dbReference type="SAM" id="MobiDB-lite"/>
    </source>
</evidence>
<dbReference type="PANTHER" id="PTHR45527:SF1">
    <property type="entry name" value="FATTY ACID SYNTHASE"/>
    <property type="match status" value="1"/>
</dbReference>
<accession>A0ABZ1JDL9</accession>
<evidence type="ECO:0000313" key="3">
    <source>
        <dbReference type="EMBL" id="WTP48352.1"/>
    </source>
</evidence>
<dbReference type="RefSeq" id="WP_328937108.1">
    <property type="nucleotide sequence ID" value="NZ_CP108133.1"/>
</dbReference>